<evidence type="ECO:0000313" key="3">
    <source>
        <dbReference type="RefSeq" id="XP_055883313.1"/>
    </source>
</evidence>
<keyword evidence="1" id="KW-0472">Membrane</keyword>
<protein>
    <submittedName>
        <fullName evidence="3">Uncharacterized protein LOC106072044 isoform X2</fullName>
    </submittedName>
</protein>
<feature type="transmembrane region" description="Helical" evidence="1">
    <location>
        <begin position="89"/>
        <end position="112"/>
    </location>
</feature>
<keyword evidence="1" id="KW-0812">Transmembrane</keyword>
<accession>A0A9W3A804</accession>
<dbReference type="RefSeq" id="XP_055883313.1">
    <property type="nucleotide sequence ID" value="XM_056027338.1"/>
</dbReference>
<name>A0A9W3A804_BIOGL</name>
<keyword evidence="1" id="KW-1133">Transmembrane helix</keyword>
<proteinExistence type="predicted"/>
<reference evidence="3" key="1">
    <citation type="submission" date="2025-08" db="UniProtKB">
        <authorList>
            <consortium name="RefSeq"/>
        </authorList>
    </citation>
    <scope>IDENTIFICATION</scope>
</reference>
<sequence>MSSTRAAPALDDVGGGETDYYKYRLQTRGEYEDLLTELEFRSRRMAVINNYEAAAYERKAYWTEIIAALLGAFSVTGLGIWLAQLQSTITSVVAFVQLGTLGIFGLMVAFVVQLISKGSERVLPSFSKRAESHIKAAAAWQRLAQRAKSFRIQLDNPKLDISTFAEWYEQLIEQKEKLSSTIIIAQSTFNLLDDPKKVFAEMKKQRQMFLQYLALEHMDAKDLHVKNA</sequence>
<gene>
    <name evidence="3" type="primary">LOC106072044</name>
</gene>
<dbReference type="Proteomes" id="UP001165740">
    <property type="component" value="Chromosome 4"/>
</dbReference>
<keyword evidence="2" id="KW-1185">Reference proteome</keyword>
<organism evidence="2 3">
    <name type="scientific">Biomphalaria glabrata</name>
    <name type="common">Bloodfluke planorb</name>
    <name type="synonym">Freshwater snail</name>
    <dbReference type="NCBI Taxonomy" id="6526"/>
    <lineage>
        <taxon>Eukaryota</taxon>
        <taxon>Metazoa</taxon>
        <taxon>Spiralia</taxon>
        <taxon>Lophotrochozoa</taxon>
        <taxon>Mollusca</taxon>
        <taxon>Gastropoda</taxon>
        <taxon>Heterobranchia</taxon>
        <taxon>Euthyneura</taxon>
        <taxon>Panpulmonata</taxon>
        <taxon>Hygrophila</taxon>
        <taxon>Lymnaeoidea</taxon>
        <taxon>Planorbidae</taxon>
        <taxon>Biomphalaria</taxon>
    </lineage>
</organism>
<dbReference type="GeneID" id="106072044"/>
<feature type="transmembrane region" description="Helical" evidence="1">
    <location>
        <begin position="65"/>
        <end position="83"/>
    </location>
</feature>
<evidence type="ECO:0000313" key="2">
    <source>
        <dbReference type="Proteomes" id="UP001165740"/>
    </source>
</evidence>
<dbReference type="AlphaFoldDB" id="A0A9W3A804"/>
<evidence type="ECO:0000256" key="1">
    <source>
        <dbReference type="SAM" id="Phobius"/>
    </source>
</evidence>